<gene>
    <name evidence="2" type="ORF">CJ231_11115</name>
</gene>
<dbReference type="AlphaFoldDB" id="A0A2N6QNR9"/>
<dbReference type="OrthoDB" id="1077294at2"/>
<keyword evidence="1" id="KW-0732">Signal</keyword>
<feature type="signal peptide" evidence="1">
    <location>
        <begin position="1"/>
        <end position="25"/>
    </location>
</feature>
<evidence type="ECO:0000313" key="3">
    <source>
        <dbReference type="Proteomes" id="UP000235564"/>
    </source>
</evidence>
<sequence length="353" mass="39775">MTMNRMKTYIYCCLSVMLFGLSACENELELDTKTASKQLSVNGFINADSTVNRLLVSFTGIDQPTLVTDATIKVSVNGNLRETVHELPAGSEQYIIHGRFNPGDHVHIEVSTSDNNYQASIEETVPQPIDKIERISTEFVKDVSYVDEYEMARVDDLQKISLSFQDNGERADYYRLTLAGYQTIMNTQFNYTLRRKEATYQYFVNDMGSSYIATGDPIIMEGRVCAPSTDMGFASPNNVMNQMGVFNDLLFNGQECSISVYSKLYQFNKISDPDMKTSLDLVATISSYTSAAYYYLKAMNLKKSTYYDDYNDLTGPIKMPSNVKGGTGLVGFYTSKSIPVHVYGTDRYPHLYE</sequence>
<reference evidence="2 3" key="1">
    <citation type="submission" date="2017-09" db="EMBL/GenBank/DDBJ databases">
        <title>Bacterial strain isolated from the female urinary microbiota.</title>
        <authorList>
            <person name="Thomas-White K."/>
            <person name="Kumar N."/>
            <person name="Forster S."/>
            <person name="Putonti C."/>
            <person name="Lawley T."/>
            <person name="Wolfe A.J."/>
        </authorList>
    </citation>
    <scope>NUCLEOTIDE SEQUENCE [LARGE SCALE GENOMIC DNA]</scope>
    <source>
        <strain evidence="2 3">UMB0536</strain>
    </source>
</reference>
<evidence type="ECO:0000313" key="2">
    <source>
        <dbReference type="EMBL" id="PMC23215.1"/>
    </source>
</evidence>
<dbReference type="InterPro" id="IPR025345">
    <property type="entry name" value="DUF4249"/>
</dbReference>
<name>A0A2N6QNR9_9BACT</name>
<proteinExistence type="predicted"/>
<dbReference type="PROSITE" id="PS51257">
    <property type="entry name" value="PROKAR_LIPOPROTEIN"/>
    <property type="match status" value="1"/>
</dbReference>
<dbReference type="EMBL" id="PNGJ01000010">
    <property type="protein sequence ID" value="PMC23215.1"/>
    <property type="molecule type" value="Genomic_DNA"/>
</dbReference>
<comment type="caution">
    <text evidence="2">The sequence shown here is derived from an EMBL/GenBank/DDBJ whole genome shotgun (WGS) entry which is preliminary data.</text>
</comment>
<evidence type="ECO:0000256" key="1">
    <source>
        <dbReference type="SAM" id="SignalP"/>
    </source>
</evidence>
<feature type="chain" id="PRO_5014937755" evidence="1">
    <location>
        <begin position="26"/>
        <end position="353"/>
    </location>
</feature>
<protein>
    <submittedName>
        <fullName evidence="2">DUF4249 domain-containing protein</fullName>
    </submittedName>
</protein>
<dbReference type="Pfam" id="PF14054">
    <property type="entry name" value="DUF4249"/>
    <property type="match status" value="1"/>
</dbReference>
<organism evidence="2 3">
    <name type="scientific">Hoylesella buccalis</name>
    <dbReference type="NCBI Taxonomy" id="28127"/>
    <lineage>
        <taxon>Bacteria</taxon>
        <taxon>Pseudomonadati</taxon>
        <taxon>Bacteroidota</taxon>
        <taxon>Bacteroidia</taxon>
        <taxon>Bacteroidales</taxon>
        <taxon>Prevotellaceae</taxon>
        <taxon>Hoylesella</taxon>
    </lineage>
</organism>
<dbReference type="Proteomes" id="UP000235564">
    <property type="component" value="Unassembled WGS sequence"/>
</dbReference>
<accession>A0A2N6QNR9</accession>